<dbReference type="Proteomes" id="UP000019116">
    <property type="component" value="Chromosome 5D"/>
</dbReference>
<evidence type="ECO:0000256" key="2">
    <source>
        <dbReference type="ARBA" id="ARBA00004496"/>
    </source>
</evidence>
<keyword evidence="6" id="KW-0832">Ubl conjugation</keyword>
<evidence type="ECO:0000256" key="4">
    <source>
        <dbReference type="ARBA" id="ARBA00022499"/>
    </source>
</evidence>
<dbReference type="PANTHER" id="PTHR31169:SF31">
    <property type="entry name" value="ZINC-FINGER DOMAIN-CONTAINING PROTEIN"/>
    <property type="match status" value="1"/>
</dbReference>
<keyword evidence="8" id="KW-0804">Transcription</keyword>
<dbReference type="Gramene" id="TraesCLE_scaffold_044352_01G000100.1">
    <property type="protein sequence ID" value="TraesCLE_scaffold_044352_01G000100.1"/>
    <property type="gene ID" value="TraesCLE_scaffold_044352_01G000100"/>
</dbReference>
<dbReference type="InterPro" id="IPR040221">
    <property type="entry name" value="CDCA7/CDA7L"/>
</dbReference>
<evidence type="ECO:0000256" key="7">
    <source>
        <dbReference type="ARBA" id="ARBA00023015"/>
    </source>
</evidence>
<evidence type="ECO:0000313" key="13">
    <source>
        <dbReference type="Proteomes" id="UP000019116"/>
    </source>
</evidence>
<dbReference type="GeneID" id="123126008"/>
<dbReference type="Gramene" id="TraesSYM5D03G03153910.1">
    <property type="protein sequence ID" value="TraesSYM5D03G03153910.1"/>
    <property type="gene ID" value="TraesSYM5D03G03153910"/>
</dbReference>
<dbReference type="EnsemblPlants" id="TraesCS5D02G495500.1">
    <property type="protein sequence ID" value="TraesCS5D02G495500.1"/>
    <property type="gene ID" value="TraesCS5D02G495500"/>
</dbReference>
<dbReference type="KEGG" id="taes:123126008"/>
<dbReference type="Gramene" id="TraesLDM5D03G03217590.1">
    <property type="protein sequence ID" value="TraesLDM5D03G03217590.1"/>
    <property type="gene ID" value="TraesLDM5D03G03217590"/>
</dbReference>
<feature type="region of interest" description="Disordered" evidence="10">
    <location>
        <begin position="480"/>
        <end position="510"/>
    </location>
</feature>
<dbReference type="GO" id="GO:0005634">
    <property type="term" value="C:nucleus"/>
    <property type="evidence" value="ECO:0000318"/>
    <property type="project" value="GO_Central"/>
</dbReference>
<dbReference type="InterPro" id="IPR018866">
    <property type="entry name" value="Znf-4CXXC_R1"/>
</dbReference>
<dbReference type="Gramene" id="TraesNOR5D03G03242880.1">
    <property type="protein sequence ID" value="TraesNOR5D03G03242880.1"/>
    <property type="gene ID" value="TraesNOR5D03G03242880"/>
</dbReference>
<evidence type="ECO:0000259" key="11">
    <source>
        <dbReference type="Pfam" id="PF10497"/>
    </source>
</evidence>
<dbReference type="STRING" id="4565.A0A3B6N2D6"/>
<dbReference type="Gramene" id="TraesJUL5D03G03238310.1">
    <property type="protein sequence ID" value="TraesJUL5D03G03238310.1"/>
    <property type="gene ID" value="TraesJUL5D03G03238310"/>
</dbReference>
<dbReference type="AlphaFoldDB" id="A0A3B6N2D6"/>
<organism evidence="12">
    <name type="scientific">Triticum aestivum</name>
    <name type="common">Wheat</name>
    <dbReference type="NCBI Taxonomy" id="4565"/>
    <lineage>
        <taxon>Eukaryota</taxon>
        <taxon>Viridiplantae</taxon>
        <taxon>Streptophyta</taxon>
        <taxon>Embryophyta</taxon>
        <taxon>Tracheophyta</taxon>
        <taxon>Spermatophyta</taxon>
        <taxon>Magnoliopsida</taxon>
        <taxon>Liliopsida</taxon>
        <taxon>Poales</taxon>
        <taxon>Poaceae</taxon>
        <taxon>BOP clade</taxon>
        <taxon>Pooideae</taxon>
        <taxon>Triticodae</taxon>
        <taxon>Triticeae</taxon>
        <taxon>Triticinae</taxon>
        <taxon>Triticum</taxon>
    </lineage>
</organism>
<dbReference type="Gramene" id="TraesWEE_scaffold_042264_01G000100.1">
    <property type="protein sequence ID" value="TraesWEE_scaffold_042264_01G000100.1"/>
    <property type="gene ID" value="TraesWEE_scaffold_042264_01G000100"/>
</dbReference>
<keyword evidence="13" id="KW-1185">Reference proteome</keyword>
<feature type="region of interest" description="Disordered" evidence="10">
    <location>
        <begin position="1"/>
        <end position="25"/>
    </location>
</feature>
<feature type="region of interest" description="Disordered" evidence="10">
    <location>
        <begin position="535"/>
        <end position="561"/>
    </location>
</feature>
<evidence type="ECO:0000256" key="9">
    <source>
        <dbReference type="ARBA" id="ARBA00023242"/>
    </source>
</evidence>
<evidence type="ECO:0000256" key="8">
    <source>
        <dbReference type="ARBA" id="ARBA00023163"/>
    </source>
</evidence>
<protein>
    <recommendedName>
        <fullName evidence="11">Zinc-finger domain-containing protein</fullName>
    </recommendedName>
</protein>
<sequence>MAPGRAVRPLQPKARRRPAAGAPESRLRLLASPKHLFASPPDRVGARANAKHFGDTMHVATGKQLASSAAAAAPPDFRLLPLALPNIWSSSMDITVPCSLEWNGVGGMVNVSPERDDAHGEENNYTYSMERVATKTSKGAYSMESNGVLLQIEKTCHQCRQKMAINIMAACKNMKKSRLCSLKYCRDCLRNRYGMNYIKVGLQDAWSCPKCRGECNCSVCMTNNGEKPTGNLTRAAKASGCSSVHEFLNKGTYVVAAPQNLVTPLKSADAANFEASPGALNLLGHTKHIFNRLPDLNLPLGPPEVGFQAFQAHINADLNVKEEQDILNIDLNMTVQNFFVNYAPNADESELVDESIEILNEEERKIQSLALAPIQENKVLSLNTPIQPDKLDTQPNITNGSSKNVVVGTREDSSNPMLEMAPLGFSIKDIHVVGSKGILISEAHFARGVDSSKVVQAPTSKMHLPNVGKDDVDITFSTHQNKPTAPLTPGETPEQISTTSELRVKGKRKKRDPLVDLIASEVKPKEKTEAILNKKPNRRVGKVATMKGEPLLHNEPKSVEL</sequence>
<dbReference type="GO" id="GO:0005737">
    <property type="term" value="C:cytoplasm"/>
    <property type="evidence" value="ECO:0007669"/>
    <property type="project" value="UniProtKB-SubCell"/>
</dbReference>
<keyword evidence="4" id="KW-1017">Isopeptide bond</keyword>
<dbReference type="Gramene" id="TraesJAG5D03G03210140.1">
    <property type="protein sequence ID" value="TraesJAG5D03G03210140.1"/>
    <property type="gene ID" value="TraesJAG5D03G03210140"/>
</dbReference>
<feature type="compositionally biased region" description="Basic and acidic residues" evidence="10">
    <location>
        <begin position="550"/>
        <end position="561"/>
    </location>
</feature>
<dbReference type="Gramene" id="TraesARI5D03G03166870.1">
    <property type="protein sequence ID" value="TraesARI5D03G03166870.1"/>
    <property type="gene ID" value="TraesARI5D03G03166870"/>
</dbReference>
<evidence type="ECO:0000256" key="5">
    <source>
        <dbReference type="ARBA" id="ARBA00022553"/>
    </source>
</evidence>
<dbReference type="RefSeq" id="XP_044402368.1">
    <property type="nucleotide sequence ID" value="XM_044546433.1"/>
</dbReference>
<comment type="subcellular location">
    <subcellularLocation>
        <location evidence="2">Cytoplasm</location>
    </subcellularLocation>
    <subcellularLocation>
        <location evidence="1">Nucleus</location>
    </subcellularLocation>
</comment>
<dbReference type="Pfam" id="PF10497">
    <property type="entry name" value="zf-4CXXC_R1"/>
    <property type="match status" value="1"/>
</dbReference>
<dbReference type="OrthoDB" id="691330at2759"/>
<evidence type="ECO:0000256" key="10">
    <source>
        <dbReference type="SAM" id="MobiDB-lite"/>
    </source>
</evidence>
<dbReference type="Gramene" id="TraesCS5D02G495500.1">
    <property type="protein sequence ID" value="TraesCS5D02G495500.1"/>
    <property type="gene ID" value="TraesCS5D02G495500"/>
</dbReference>
<keyword evidence="9" id="KW-0539">Nucleus</keyword>
<evidence type="ECO:0000256" key="1">
    <source>
        <dbReference type="ARBA" id="ARBA00004123"/>
    </source>
</evidence>
<evidence type="ECO:0000256" key="3">
    <source>
        <dbReference type="ARBA" id="ARBA00022490"/>
    </source>
</evidence>
<proteinExistence type="predicted"/>
<keyword evidence="5" id="KW-0597">Phosphoprotein</keyword>
<dbReference type="Gramene" id="TraesCS5D03G1086300.1">
    <property type="protein sequence ID" value="TraesCS5D03G1086300.1.CDS"/>
    <property type="gene ID" value="TraesCS5D03G1086300"/>
</dbReference>
<reference evidence="12" key="1">
    <citation type="submission" date="2018-08" db="EMBL/GenBank/DDBJ databases">
        <authorList>
            <person name="Rossello M."/>
        </authorList>
    </citation>
    <scope>NUCLEOTIDE SEQUENCE [LARGE SCALE GENOMIC DNA]</scope>
    <source>
        <strain evidence="12">cv. Chinese Spring</strain>
    </source>
</reference>
<keyword evidence="3" id="KW-0963">Cytoplasm</keyword>
<dbReference type="PANTHER" id="PTHR31169">
    <property type="entry name" value="OS05G0300700 PROTEIN"/>
    <property type="match status" value="1"/>
</dbReference>
<dbReference type="PaxDb" id="4565-Traes_5DL_9E4CFB3BC.1"/>
<keyword evidence="7" id="KW-0805">Transcription regulation</keyword>
<accession>A0A3B6N2D6</accession>
<dbReference type="GO" id="GO:0006355">
    <property type="term" value="P:regulation of DNA-templated transcription"/>
    <property type="evidence" value="ECO:0007669"/>
    <property type="project" value="InterPro"/>
</dbReference>
<evidence type="ECO:0000313" key="12">
    <source>
        <dbReference type="EnsemblPlants" id="TraesCS5D02G495500.1"/>
    </source>
</evidence>
<evidence type="ECO:0000256" key="6">
    <source>
        <dbReference type="ARBA" id="ARBA00022843"/>
    </source>
</evidence>
<dbReference type="Gramene" id="TraesLAC5D03G03168820.1">
    <property type="protein sequence ID" value="TraesLAC5D03G03168820.1"/>
    <property type="gene ID" value="TraesLAC5D03G03168820"/>
</dbReference>
<feature type="domain" description="Zinc-finger" evidence="11">
    <location>
        <begin position="153"/>
        <end position="248"/>
    </location>
</feature>
<dbReference type="Gramene" id="TraesSTA5D03G03203760.1">
    <property type="protein sequence ID" value="TraesSTA5D03G03203760.1"/>
    <property type="gene ID" value="TraesSTA5D03G03203760"/>
</dbReference>
<gene>
    <name evidence="12" type="primary">LOC123126008</name>
</gene>
<reference evidence="12" key="2">
    <citation type="submission" date="2018-10" db="UniProtKB">
        <authorList>
            <consortium name="EnsemblPlants"/>
        </authorList>
    </citation>
    <scope>IDENTIFICATION</scope>
</reference>
<dbReference type="Gramene" id="TraesMAC5D03G03211760.1">
    <property type="protein sequence ID" value="TraesMAC5D03G03211760.1"/>
    <property type="gene ID" value="TraesMAC5D03G03211760"/>
</dbReference>
<name>A0A3B6N2D6_WHEAT</name>